<dbReference type="EMBL" id="CM000139">
    <property type="protein sequence ID" value="EEE56477.1"/>
    <property type="molecule type" value="Genomic_DNA"/>
</dbReference>
<gene>
    <name evidence="2" type="ORF">OsJ_05697</name>
</gene>
<protein>
    <submittedName>
        <fullName evidence="2">Uncharacterized protein</fullName>
    </submittedName>
</protein>
<proteinExistence type="predicted"/>
<feature type="region of interest" description="Disordered" evidence="1">
    <location>
        <begin position="116"/>
        <end position="173"/>
    </location>
</feature>
<dbReference type="Proteomes" id="UP000007752">
    <property type="component" value="Chromosome 2"/>
</dbReference>
<feature type="compositionally biased region" description="Basic residues" evidence="1">
    <location>
        <begin position="318"/>
        <end position="332"/>
    </location>
</feature>
<dbReference type="AlphaFoldDB" id="B9F3S5"/>
<feature type="region of interest" description="Disordered" evidence="1">
    <location>
        <begin position="299"/>
        <end position="341"/>
    </location>
</feature>
<evidence type="ECO:0000256" key="1">
    <source>
        <dbReference type="SAM" id="MobiDB-lite"/>
    </source>
</evidence>
<organism evidence="2">
    <name type="scientific">Oryza sativa subsp. japonica</name>
    <name type="common">Rice</name>
    <dbReference type="NCBI Taxonomy" id="39947"/>
    <lineage>
        <taxon>Eukaryota</taxon>
        <taxon>Viridiplantae</taxon>
        <taxon>Streptophyta</taxon>
        <taxon>Embryophyta</taxon>
        <taxon>Tracheophyta</taxon>
        <taxon>Spermatophyta</taxon>
        <taxon>Magnoliopsida</taxon>
        <taxon>Liliopsida</taxon>
        <taxon>Poales</taxon>
        <taxon>Poaceae</taxon>
        <taxon>BOP clade</taxon>
        <taxon>Oryzoideae</taxon>
        <taxon>Oryzeae</taxon>
        <taxon>Oryzinae</taxon>
        <taxon>Oryza</taxon>
        <taxon>Oryza sativa</taxon>
    </lineage>
</organism>
<reference evidence="2" key="1">
    <citation type="journal article" date="2005" name="PLoS Biol.">
        <title>The genomes of Oryza sativa: a history of duplications.</title>
        <authorList>
            <person name="Yu J."/>
            <person name="Wang J."/>
            <person name="Lin W."/>
            <person name="Li S."/>
            <person name="Li H."/>
            <person name="Zhou J."/>
            <person name="Ni P."/>
            <person name="Dong W."/>
            <person name="Hu S."/>
            <person name="Zeng C."/>
            <person name="Zhang J."/>
            <person name="Zhang Y."/>
            <person name="Li R."/>
            <person name="Xu Z."/>
            <person name="Li S."/>
            <person name="Li X."/>
            <person name="Zheng H."/>
            <person name="Cong L."/>
            <person name="Lin L."/>
            <person name="Yin J."/>
            <person name="Geng J."/>
            <person name="Li G."/>
            <person name="Shi J."/>
            <person name="Liu J."/>
            <person name="Lv H."/>
            <person name="Li J."/>
            <person name="Wang J."/>
            <person name="Deng Y."/>
            <person name="Ran L."/>
            <person name="Shi X."/>
            <person name="Wang X."/>
            <person name="Wu Q."/>
            <person name="Li C."/>
            <person name="Ren X."/>
            <person name="Wang J."/>
            <person name="Wang X."/>
            <person name="Li D."/>
            <person name="Liu D."/>
            <person name="Zhang X."/>
            <person name="Ji Z."/>
            <person name="Zhao W."/>
            <person name="Sun Y."/>
            <person name="Zhang Z."/>
            <person name="Bao J."/>
            <person name="Han Y."/>
            <person name="Dong L."/>
            <person name="Ji J."/>
            <person name="Chen P."/>
            <person name="Wu S."/>
            <person name="Liu J."/>
            <person name="Xiao Y."/>
            <person name="Bu D."/>
            <person name="Tan J."/>
            <person name="Yang L."/>
            <person name="Ye C."/>
            <person name="Zhang J."/>
            <person name="Xu J."/>
            <person name="Zhou Y."/>
            <person name="Yu Y."/>
            <person name="Zhang B."/>
            <person name="Zhuang S."/>
            <person name="Wei H."/>
            <person name="Liu B."/>
            <person name="Lei M."/>
            <person name="Yu H."/>
            <person name="Li Y."/>
            <person name="Xu H."/>
            <person name="Wei S."/>
            <person name="He X."/>
            <person name="Fang L."/>
            <person name="Zhang Z."/>
            <person name="Zhang Y."/>
            <person name="Huang X."/>
            <person name="Su Z."/>
            <person name="Tong W."/>
            <person name="Li J."/>
            <person name="Tong Z."/>
            <person name="Li S."/>
            <person name="Ye J."/>
            <person name="Wang L."/>
            <person name="Fang L."/>
            <person name="Lei T."/>
            <person name="Chen C."/>
            <person name="Chen H."/>
            <person name="Xu Z."/>
            <person name="Li H."/>
            <person name="Huang H."/>
            <person name="Zhang F."/>
            <person name="Xu H."/>
            <person name="Li N."/>
            <person name="Zhao C."/>
            <person name="Li S."/>
            <person name="Dong L."/>
            <person name="Huang Y."/>
            <person name="Li L."/>
            <person name="Xi Y."/>
            <person name="Qi Q."/>
            <person name="Li W."/>
            <person name="Zhang B."/>
            <person name="Hu W."/>
            <person name="Zhang Y."/>
            <person name="Tian X."/>
            <person name="Jiao Y."/>
            <person name="Liang X."/>
            <person name="Jin J."/>
            <person name="Gao L."/>
            <person name="Zheng W."/>
            <person name="Hao B."/>
            <person name="Liu S."/>
            <person name="Wang W."/>
            <person name="Yuan L."/>
            <person name="Cao M."/>
            <person name="McDermott J."/>
            <person name="Samudrala R."/>
            <person name="Wang J."/>
            <person name="Wong G.K."/>
            <person name="Yang H."/>
        </authorList>
    </citation>
    <scope>NUCLEOTIDE SEQUENCE [LARGE SCALE GENOMIC DNA]</scope>
</reference>
<sequence>MQKVRQWRLATVKNYEQWIKVTVDAFYAQATDDNGGGDGEDGAALVSMVHDEAAAVPDVEGPDGEGDAVAADGDALGEPLLEPEPRRLLERCRELSHGGPLRHERVHRARRRHGLLGDGAGAGVLLPDPAGEADEDAAVHEPRDDEQHHRRQRHQRQPPQQREPDGVAAGEHGGVHDEVGHLLAQHVLHHEAVVGHAGDHLRRRPLLQVEVLHVLPEHRPKVPCPHPRCLPLRRPRPAIPLCSHTRHPSPAASARRRRSIGMQQFRIELGGEELQGTYHVDLGAELLDDVGATAEVVEDAAGDEQHHRRRDAVAHGAQKPKHHQRHVRRVRVHEHCHERREHRPRLRLAGAAVAASHGRRRRVLSYSLVAI</sequence>
<reference evidence="2" key="2">
    <citation type="submission" date="2008-12" db="EMBL/GenBank/DDBJ databases">
        <title>Improved gene annotation of the rice (Oryza sativa) genomes.</title>
        <authorList>
            <person name="Wang J."/>
            <person name="Li R."/>
            <person name="Fan W."/>
            <person name="Huang Q."/>
            <person name="Zhang J."/>
            <person name="Zhou Y."/>
            <person name="Hu Y."/>
            <person name="Zi S."/>
            <person name="Li J."/>
            <person name="Ni P."/>
            <person name="Zheng H."/>
            <person name="Zhang Y."/>
            <person name="Zhao M."/>
            <person name="Hao Q."/>
            <person name="McDermott J."/>
            <person name="Samudrala R."/>
            <person name="Kristiansen K."/>
            <person name="Wong G.K.-S."/>
        </authorList>
    </citation>
    <scope>NUCLEOTIDE SEQUENCE</scope>
</reference>
<name>B9F3S5_ORYSJ</name>
<feature type="compositionally biased region" description="Basic and acidic residues" evidence="1">
    <location>
        <begin position="137"/>
        <end position="148"/>
    </location>
</feature>
<evidence type="ECO:0000313" key="2">
    <source>
        <dbReference type="EMBL" id="EEE56477.1"/>
    </source>
</evidence>
<accession>B9F3S5</accession>